<dbReference type="Pfam" id="PF00005">
    <property type="entry name" value="ABC_tran"/>
    <property type="match status" value="1"/>
</dbReference>
<sequence>MDINLINICKKYGDFEALKNITFDIKKNSITSIVGLNGSGKTTLVKCLSTLLIFDSGDIVFFGEKFTYKNYKRFRRNISLLLDASHNLYLNLTLLQNIKYFLELHKSSFKSKKSLVDYYLELFSLHEHKDKLVSSLSKGMQQKTALIIALSQDSNLVILDEPNLALDLETLDLLKKILKKESIKKTILLTTQDIKLIEDISDYLVILDNGKLKFSGKMEKFYLLFDKATYTFYLDRELSNKIKSKLSVLGRDVKFINTIIKGNFKKHDFDKILSILKEDQYKVLDIKMHGDFENNILKVLDDGSNKKNVSII</sequence>
<dbReference type="InterPro" id="IPR027417">
    <property type="entry name" value="P-loop_NTPase"/>
</dbReference>
<dbReference type="eggNOG" id="COG1131">
    <property type="taxonomic scope" value="Bacteria"/>
</dbReference>
<dbReference type="CDD" id="cd03230">
    <property type="entry name" value="ABC_DR_subfamily_A"/>
    <property type="match status" value="1"/>
</dbReference>
<protein>
    <submittedName>
        <fullName evidence="6">ABC-type multidrug transport system, ATPase component</fullName>
    </submittedName>
</protein>
<dbReference type="HOGENOM" id="CLU_000604_1_2_9"/>
<dbReference type="GO" id="GO:0005524">
    <property type="term" value="F:ATP binding"/>
    <property type="evidence" value="ECO:0007669"/>
    <property type="project" value="UniProtKB-KW"/>
</dbReference>
<feature type="domain" description="ABC transporter" evidence="5">
    <location>
        <begin position="3"/>
        <end position="234"/>
    </location>
</feature>
<evidence type="ECO:0000256" key="2">
    <source>
        <dbReference type="ARBA" id="ARBA00022448"/>
    </source>
</evidence>
<dbReference type="RefSeq" id="WP_014256126.1">
    <property type="nucleotide sequence ID" value="NC_016627.1"/>
</dbReference>
<proteinExistence type="inferred from homology"/>
<evidence type="ECO:0000313" key="6">
    <source>
        <dbReference type="EMBL" id="AEV69581.1"/>
    </source>
</evidence>
<accession>G8LV04</accession>
<dbReference type="Proteomes" id="UP000005435">
    <property type="component" value="Chromosome"/>
</dbReference>
<gene>
    <name evidence="6" type="ordered locus">Clocl_3050</name>
</gene>
<keyword evidence="2" id="KW-0813">Transport</keyword>
<dbReference type="EMBL" id="CP003065">
    <property type="protein sequence ID" value="AEV69581.1"/>
    <property type="molecule type" value="Genomic_DNA"/>
</dbReference>
<reference evidence="6 7" key="2">
    <citation type="journal article" date="2012" name="Stand. Genomic Sci.">
        <title>Complete Genome Sequence of Clostridium clariflavum DSM 19732.</title>
        <authorList>
            <person name="Izquierdo J.A."/>
            <person name="Goodwin L."/>
            <person name="Davenport K.W."/>
            <person name="Teshima H."/>
            <person name="Bruce D."/>
            <person name="Detter C."/>
            <person name="Tapia R."/>
            <person name="Han S."/>
            <person name="Land M."/>
            <person name="Hauser L."/>
            <person name="Jeffries C.D."/>
            <person name="Han J."/>
            <person name="Pitluck S."/>
            <person name="Nolan M."/>
            <person name="Chen A."/>
            <person name="Huntemann M."/>
            <person name="Mavromatis K."/>
            <person name="Mikhailova N."/>
            <person name="Liolios K."/>
            <person name="Woyke T."/>
            <person name="Lynd L.R."/>
        </authorList>
    </citation>
    <scope>NUCLEOTIDE SEQUENCE [LARGE SCALE GENOMIC DNA]</scope>
    <source>
        <strain evidence="7">DSM 19732 / NBRC 101661 / EBR45</strain>
    </source>
</reference>
<dbReference type="KEGG" id="ccl:Clocl_3050"/>
<dbReference type="InterPro" id="IPR050763">
    <property type="entry name" value="ABC_transporter_ATP-binding"/>
</dbReference>
<evidence type="ECO:0000256" key="1">
    <source>
        <dbReference type="ARBA" id="ARBA00005417"/>
    </source>
</evidence>
<dbReference type="STRING" id="720554.Clocl_3050"/>
<dbReference type="InterPro" id="IPR003593">
    <property type="entry name" value="AAA+_ATPase"/>
</dbReference>
<name>G8LV04_ACECE</name>
<comment type="similarity">
    <text evidence="1">Belongs to the ABC transporter superfamily.</text>
</comment>
<organism evidence="6 7">
    <name type="scientific">Acetivibrio clariflavus (strain DSM 19732 / NBRC 101661 / EBR45)</name>
    <name type="common">Clostridium clariflavum</name>
    <dbReference type="NCBI Taxonomy" id="720554"/>
    <lineage>
        <taxon>Bacteria</taxon>
        <taxon>Bacillati</taxon>
        <taxon>Bacillota</taxon>
        <taxon>Clostridia</taxon>
        <taxon>Eubacteriales</taxon>
        <taxon>Oscillospiraceae</taxon>
        <taxon>Acetivibrio</taxon>
    </lineage>
</organism>
<reference evidence="7" key="1">
    <citation type="submission" date="2011-12" db="EMBL/GenBank/DDBJ databases">
        <title>Complete sequence of Clostridium clariflavum DSM 19732.</title>
        <authorList>
            <consortium name="US DOE Joint Genome Institute"/>
            <person name="Lucas S."/>
            <person name="Han J."/>
            <person name="Lapidus A."/>
            <person name="Cheng J.-F."/>
            <person name="Goodwin L."/>
            <person name="Pitluck S."/>
            <person name="Peters L."/>
            <person name="Teshima H."/>
            <person name="Detter J.C."/>
            <person name="Han C."/>
            <person name="Tapia R."/>
            <person name="Land M."/>
            <person name="Hauser L."/>
            <person name="Kyrpides N."/>
            <person name="Ivanova N."/>
            <person name="Pagani I."/>
            <person name="Kitzmiller T."/>
            <person name="Lynd L."/>
            <person name="Izquierdo J."/>
            <person name="Woyke T."/>
        </authorList>
    </citation>
    <scope>NUCLEOTIDE SEQUENCE [LARGE SCALE GENOMIC DNA]</scope>
    <source>
        <strain evidence="7">DSM 19732 / NBRC 101661 / EBR45</strain>
    </source>
</reference>
<dbReference type="GO" id="GO:0016887">
    <property type="term" value="F:ATP hydrolysis activity"/>
    <property type="evidence" value="ECO:0007669"/>
    <property type="project" value="InterPro"/>
</dbReference>
<dbReference type="PANTHER" id="PTHR42711:SF5">
    <property type="entry name" value="ABC TRANSPORTER ATP-BINDING PROTEIN NATA"/>
    <property type="match status" value="1"/>
</dbReference>
<dbReference type="InterPro" id="IPR003439">
    <property type="entry name" value="ABC_transporter-like_ATP-bd"/>
</dbReference>
<evidence type="ECO:0000256" key="3">
    <source>
        <dbReference type="ARBA" id="ARBA00022741"/>
    </source>
</evidence>
<keyword evidence="7" id="KW-1185">Reference proteome</keyword>
<evidence type="ECO:0000313" key="7">
    <source>
        <dbReference type="Proteomes" id="UP000005435"/>
    </source>
</evidence>
<dbReference type="PANTHER" id="PTHR42711">
    <property type="entry name" value="ABC TRANSPORTER ATP-BINDING PROTEIN"/>
    <property type="match status" value="1"/>
</dbReference>
<evidence type="ECO:0000256" key="4">
    <source>
        <dbReference type="ARBA" id="ARBA00022840"/>
    </source>
</evidence>
<keyword evidence="4" id="KW-0067">ATP-binding</keyword>
<dbReference type="Gene3D" id="3.40.50.300">
    <property type="entry name" value="P-loop containing nucleotide triphosphate hydrolases"/>
    <property type="match status" value="1"/>
</dbReference>
<dbReference type="AlphaFoldDB" id="G8LV04"/>
<dbReference type="SMART" id="SM00382">
    <property type="entry name" value="AAA"/>
    <property type="match status" value="1"/>
</dbReference>
<keyword evidence="3" id="KW-0547">Nucleotide-binding</keyword>
<dbReference type="SUPFAM" id="SSF52540">
    <property type="entry name" value="P-loop containing nucleoside triphosphate hydrolases"/>
    <property type="match status" value="1"/>
</dbReference>
<evidence type="ECO:0000259" key="5">
    <source>
        <dbReference type="PROSITE" id="PS50893"/>
    </source>
</evidence>
<dbReference type="PROSITE" id="PS50893">
    <property type="entry name" value="ABC_TRANSPORTER_2"/>
    <property type="match status" value="1"/>
</dbReference>